<keyword evidence="4" id="KW-1185">Reference proteome</keyword>
<evidence type="ECO:0000313" key="2">
    <source>
        <dbReference type="EMBL" id="KAF7463553.1"/>
    </source>
</evidence>
<reference evidence="2" key="2">
    <citation type="submission" date="2020-08" db="EMBL/GenBank/DDBJ databases">
        <authorList>
            <person name="Shumante A."/>
            <person name="Zimin A.V."/>
            <person name="Puiu D."/>
            <person name="Salzberg S.L."/>
        </authorList>
    </citation>
    <scope>NUCLEOTIDE SEQUENCE</scope>
    <source>
        <strain evidence="2">WC2-LM</strain>
        <tissue evidence="2">Liver</tissue>
    </source>
</reference>
<gene>
    <name evidence="2" type="ORF">GHT09_009271</name>
    <name evidence="3" type="ORF">MONAX_5E007003</name>
</gene>
<sequence>MRRGFAGTLTGAAAAPSQHLPRRELRLVPGSPGGKMEATTKMAAHVKLDPTQHPHLRSSHPFHREPASWVQHPQGFSTLDLGHHGGAPVTHSSQDPATWEWEQQDGRGCEW</sequence>
<name>A0A5E4AXR7_MARMO</name>
<dbReference type="Proteomes" id="UP000662637">
    <property type="component" value="Unassembled WGS sequence"/>
</dbReference>
<dbReference type="Proteomes" id="UP000335636">
    <property type="component" value="Unassembled WGS sequence"/>
</dbReference>
<proteinExistence type="predicted"/>
<dbReference type="EMBL" id="CABDUW010000192">
    <property type="protein sequence ID" value="VTJ62167.1"/>
    <property type="molecule type" value="Genomic_DNA"/>
</dbReference>
<accession>A0A5E4AXR7</accession>
<evidence type="ECO:0000313" key="4">
    <source>
        <dbReference type="Proteomes" id="UP000335636"/>
    </source>
</evidence>
<protein>
    <submittedName>
        <fullName evidence="3">Uncharacterized protein</fullName>
    </submittedName>
</protein>
<dbReference type="AlphaFoldDB" id="A0A5E4AXR7"/>
<evidence type="ECO:0000313" key="3">
    <source>
        <dbReference type="EMBL" id="VTJ62167.1"/>
    </source>
</evidence>
<dbReference type="EMBL" id="WJEC01008160">
    <property type="protein sequence ID" value="KAF7463553.1"/>
    <property type="molecule type" value="Genomic_DNA"/>
</dbReference>
<organism evidence="3 4">
    <name type="scientific">Marmota monax</name>
    <name type="common">Woodchuck</name>
    <dbReference type="NCBI Taxonomy" id="9995"/>
    <lineage>
        <taxon>Eukaryota</taxon>
        <taxon>Metazoa</taxon>
        <taxon>Chordata</taxon>
        <taxon>Craniata</taxon>
        <taxon>Vertebrata</taxon>
        <taxon>Euteleostomi</taxon>
        <taxon>Mammalia</taxon>
        <taxon>Eutheria</taxon>
        <taxon>Euarchontoglires</taxon>
        <taxon>Glires</taxon>
        <taxon>Rodentia</taxon>
        <taxon>Sciuromorpha</taxon>
        <taxon>Sciuridae</taxon>
        <taxon>Xerinae</taxon>
        <taxon>Marmotini</taxon>
        <taxon>Marmota</taxon>
    </lineage>
</organism>
<feature type="region of interest" description="Disordered" evidence="1">
    <location>
        <begin position="74"/>
        <end position="111"/>
    </location>
</feature>
<reference evidence="3 4" key="1">
    <citation type="submission" date="2019-04" db="EMBL/GenBank/DDBJ databases">
        <authorList>
            <person name="Alioto T."/>
            <person name="Alioto T."/>
        </authorList>
    </citation>
    <scope>NUCLEOTIDE SEQUENCE [LARGE SCALE GENOMIC DNA]</scope>
</reference>
<evidence type="ECO:0000256" key="1">
    <source>
        <dbReference type="SAM" id="MobiDB-lite"/>
    </source>
</evidence>